<protein>
    <submittedName>
        <fullName evidence="1">Uncharacterized protein</fullName>
    </submittedName>
</protein>
<keyword evidence="2" id="KW-1185">Reference proteome</keyword>
<proteinExistence type="predicted"/>
<name>A0ACC1MZK0_9HYPO</name>
<evidence type="ECO:0000313" key="2">
    <source>
        <dbReference type="Proteomes" id="UP001143910"/>
    </source>
</evidence>
<evidence type="ECO:0000313" key="1">
    <source>
        <dbReference type="EMBL" id="KAJ2972455.1"/>
    </source>
</evidence>
<accession>A0ACC1MZK0</accession>
<reference evidence="1" key="1">
    <citation type="submission" date="2022-08" db="EMBL/GenBank/DDBJ databases">
        <title>Genome Sequence of Lecanicillium fungicola.</title>
        <authorList>
            <person name="Buettner E."/>
        </authorList>
    </citation>
    <scope>NUCLEOTIDE SEQUENCE</scope>
    <source>
        <strain evidence="1">Babe33</strain>
    </source>
</reference>
<dbReference type="Proteomes" id="UP001143910">
    <property type="component" value="Unassembled WGS sequence"/>
</dbReference>
<dbReference type="EMBL" id="JANJQO010001144">
    <property type="protein sequence ID" value="KAJ2972455.1"/>
    <property type="molecule type" value="Genomic_DNA"/>
</dbReference>
<comment type="caution">
    <text evidence="1">The sequence shown here is derived from an EMBL/GenBank/DDBJ whole genome shotgun (WGS) entry which is preliminary data.</text>
</comment>
<organism evidence="1 2">
    <name type="scientific">Zarea fungicola</name>
    <dbReference type="NCBI Taxonomy" id="93591"/>
    <lineage>
        <taxon>Eukaryota</taxon>
        <taxon>Fungi</taxon>
        <taxon>Dikarya</taxon>
        <taxon>Ascomycota</taxon>
        <taxon>Pezizomycotina</taxon>
        <taxon>Sordariomycetes</taxon>
        <taxon>Hypocreomycetidae</taxon>
        <taxon>Hypocreales</taxon>
        <taxon>Cordycipitaceae</taxon>
        <taxon>Zarea</taxon>
    </lineage>
</organism>
<gene>
    <name evidence="1" type="ORF">NQ176_g7148</name>
</gene>
<sequence length="467" mass="50452">MSLAIVAVPYGIGSTLTSAIYGGGQLSLVVGLIVVLILDGAVAVSLAELSSIFPTSSGAYYWAFRLTEGSDPRIKNTLSFLTGWLWLVGNWTIVLSVNFGIASLIAATVSIYWENWLAKDWELLLILYGQCLLTFVICAVGDRLLSYVDIVAAVWNFITIIVVLVSLSVTAKEGRHSASVALGNYNSEFSGWGDGFTFFIGLLPPAYAFCAIGMVTSMSEECLDPQMEVPRAITLVMPMGGLAALFFILPICFTLPPLEQVLQAPYGQAMPYVLKLVLGSRGGALVVMIAILFVALFCSISITTSASRYTWAFSRDKGIPGHTLWSRIVSGSPLPALVLVTVIEMLLGLIYLASSSAFTAFVSVGVMSLSAAYLVPIATSLASGRKHVSKARWTLGPVWGIIANITAIIWILFEMVLFSMPTALPVTLETMNYASVVFIGFLALSAVWYAIWARKYFRGPPDEVNFF</sequence>